<evidence type="ECO:0000256" key="2">
    <source>
        <dbReference type="ARBA" id="ARBA00023134"/>
    </source>
</evidence>
<dbReference type="PANTHER" id="PTHR24070">
    <property type="entry name" value="RAS, DI-RAS, AND RHEB FAMILY MEMBERS OF SMALL GTPASE SUPERFAMILY"/>
    <property type="match status" value="1"/>
</dbReference>
<dbReference type="GO" id="GO:0016020">
    <property type="term" value="C:membrane"/>
    <property type="evidence" value="ECO:0007669"/>
    <property type="project" value="InterPro"/>
</dbReference>
<dbReference type="InterPro" id="IPR020849">
    <property type="entry name" value="Small_GTPase_Ras-type"/>
</dbReference>
<keyword evidence="2" id="KW-0342">GTP-binding</keyword>
<dbReference type="Proteomes" id="UP000694540">
    <property type="component" value="Unplaced"/>
</dbReference>
<dbReference type="InterPro" id="IPR027417">
    <property type="entry name" value="P-loop_NTPase"/>
</dbReference>
<dbReference type="Pfam" id="PF00071">
    <property type="entry name" value="Ras"/>
    <property type="match status" value="1"/>
</dbReference>
<dbReference type="Gene3D" id="3.40.50.300">
    <property type="entry name" value="P-loop containing nucleotide triphosphate hydrolases"/>
    <property type="match status" value="1"/>
</dbReference>
<dbReference type="SUPFAM" id="SSF52540">
    <property type="entry name" value="P-loop containing nucleoside triphosphate hydrolases"/>
    <property type="match status" value="1"/>
</dbReference>
<evidence type="ECO:0000256" key="1">
    <source>
        <dbReference type="ARBA" id="ARBA00022741"/>
    </source>
</evidence>
<dbReference type="Ensembl" id="ENSCWAT00000025717.1">
    <property type="protein sequence ID" value="ENSCWAP00000023736.1"/>
    <property type="gene ID" value="ENSCWAG00000018069.1"/>
</dbReference>
<dbReference type="PROSITE" id="PS51421">
    <property type="entry name" value="RAS"/>
    <property type="match status" value="1"/>
</dbReference>
<dbReference type="InterPro" id="IPR001806">
    <property type="entry name" value="Small_GTPase"/>
</dbReference>
<proteinExistence type="predicted"/>
<accession>A0A8C3X4R1</accession>
<protein>
    <submittedName>
        <fullName evidence="3">Uncharacterized protein</fullName>
    </submittedName>
</protein>
<dbReference type="GeneTree" id="ENSGT00940000155653"/>
<keyword evidence="1" id="KW-0547">Nucleotide-binding</keyword>
<reference evidence="3" key="1">
    <citation type="submission" date="2025-08" db="UniProtKB">
        <authorList>
            <consortium name="Ensembl"/>
        </authorList>
    </citation>
    <scope>IDENTIFICATION</scope>
</reference>
<evidence type="ECO:0000313" key="4">
    <source>
        <dbReference type="Proteomes" id="UP000694540"/>
    </source>
</evidence>
<dbReference type="GO" id="GO:0003924">
    <property type="term" value="F:GTPase activity"/>
    <property type="evidence" value="ECO:0007669"/>
    <property type="project" value="InterPro"/>
</dbReference>
<dbReference type="AlphaFoldDB" id="A0A8C3X4R1"/>
<evidence type="ECO:0000313" key="3">
    <source>
        <dbReference type="Ensembl" id="ENSCWAP00000023736.1"/>
    </source>
</evidence>
<dbReference type="GO" id="GO:0007165">
    <property type="term" value="P:signal transduction"/>
    <property type="evidence" value="ECO:0007669"/>
    <property type="project" value="InterPro"/>
</dbReference>
<organism evidence="3 4">
    <name type="scientific">Catagonus wagneri</name>
    <name type="common">Chacoan peccary</name>
    <dbReference type="NCBI Taxonomy" id="51154"/>
    <lineage>
        <taxon>Eukaryota</taxon>
        <taxon>Metazoa</taxon>
        <taxon>Chordata</taxon>
        <taxon>Craniata</taxon>
        <taxon>Vertebrata</taxon>
        <taxon>Euteleostomi</taxon>
        <taxon>Mammalia</taxon>
        <taxon>Eutheria</taxon>
        <taxon>Laurasiatheria</taxon>
        <taxon>Artiodactyla</taxon>
        <taxon>Suina</taxon>
        <taxon>Tayassuidae</taxon>
        <taxon>Catagonus</taxon>
    </lineage>
</organism>
<dbReference type="GO" id="GO:0005525">
    <property type="term" value="F:GTP binding"/>
    <property type="evidence" value="ECO:0007669"/>
    <property type="project" value="UniProtKB-KW"/>
</dbReference>
<keyword evidence="4" id="KW-1185">Reference proteome</keyword>
<reference evidence="3" key="2">
    <citation type="submission" date="2025-09" db="UniProtKB">
        <authorList>
            <consortium name="Ensembl"/>
        </authorList>
    </citation>
    <scope>IDENTIFICATION</scope>
</reference>
<dbReference type="PRINTS" id="PR00449">
    <property type="entry name" value="RASTRNSFRMNG"/>
</dbReference>
<sequence length="125" mass="13632">MTEYTLLAVGADGIGKNALKIQLLQNNFVDGYGPTTEGSYQKQAVIDGETCLLDILDTAGREETGKGFLCVSAINNTASSLGCPTRETNPSLLPSSLPPWVLHPQHTQTHFHQTKKPQVFHLKRN</sequence>
<dbReference type="SMART" id="SM00173">
    <property type="entry name" value="RAS"/>
    <property type="match status" value="1"/>
</dbReference>
<name>A0A8C3X4R1_9CETA</name>